<evidence type="ECO:0000313" key="2">
    <source>
        <dbReference type="EMBL" id="GIQ88694.1"/>
    </source>
</evidence>
<proteinExistence type="predicted"/>
<dbReference type="AlphaFoldDB" id="A0A9K3GLZ1"/>
<feature type="region of interest" description="Disordered" evidence="1">
    <location>
        <begin position="329"/>
        <end position="365"/>
    </location>
</feature>
<feature type="region of interest" description="Disordered" evidence="1">
    <location>
        <begin position="417"/>
        <end position="438"/>
    </location>
</feature>
<comment type="caution">
    <text evidence="2">The sequence shown here is derived from an EMBL/GenBank/DDBJ whole genome shotgun (WGS) entry which is preliminary data.</text>
</comment>
<protein>
    <submittedName>
        <fullName evidence="2">Uncharacterized protein</fullName>
    </submittedName>
</protein>
<organism evidence="2 3">
    <name type="scientific">Kipferlia bialata</name>
    <dbReference type="NCBI Taxonomy" id="797122"/>
    <lineage>
        <taxon>Eukaryota</taxon>
        <taxon>Metamonada</taxon>
        <taxon>Carpediemonas-like organisms</taxon>
        <taxon>Kipferlia</taxon>
    </lineage>
</organism>
<name>A0A9K3GLZ1_9EUKA</name>
<accession>A0A9K3GLZ1</accession>
<feature type="non-terminal residue" evidence="2">
    <location>
        <position position="464"/>
    </location>
</feature>
<gene>
    <name evidence="2" type="ORF">KIPB_011003</name>
</gene>
<feature type="non-terminal residue" evidence="2">
    <location>
        <position position="1"/>
    </location>
</feature>
<evidence type="ECO:0000313" key="3">
    <source>
        <dbReference type="Proteomes" id="UP000265618"/>
    </source>
</evidence>
<reference evidence="2 3" key="1">
    <citation type="journal article" date="2018" name="PLoS ONE">
        <title>The draft genome of Kipferlia bialata reveals reductive genome evolution in fornicate parasites.</title>
        <authorList>
            <person name="Tanifuji G."/>
            <person name="Takabayashi S."/>
            <person name="Kume K."/>
            <person name="Takagi M."/>
            <person name="Nakayama T."/>
            <person name="Kamikawa R."/>
            <person name="Inagaki Y."/>
            <person name="Hashimoto T."/>
        </authorList>
    </citation>
    <scope>NUCLEOTIDE SEQUENCE [LARGE SCALE GENOMIC DNA]</scope>
    <source>
        <strain evidence="2">NY0173</strain>
    </source>
</reference>
<sequence length="464" mass="50933">AAITETASALSALQTRVEGIPQSLAAKALDGLQKPLDALEAKTRLDLVGVQEETAVLQSALSTAVSAFNDARDALAERMTCLETSTEAEREGQAKTLDDIGTRLSGVEERLLTIQTDHIQAMQKVSAEAREATLSLEDALRQTITDSIKGVEQTQVESERRQVEAIERVGERVTDAKVRDALTVHMAQYERDTQEAKASVQTVSDERERETAEVRASLTQLTEAHTRDTEHMEGRISTLLTHVDSAVKGVEERVTQSIQQTLERHQRGVQDTLSEVTAEVASLRTMVEGEREERIRVVTGLEAKLAEVEGRVTTAVCSVEDSLAHTREDVKASVSESVSGMEARAEAQATSLSDRMAASETSSQTHMDALTQSLSGRGYIYRMTSVETEARARAEGVDREQGARYQTMTTLLREHQTKAQALSDRVDRERGERQREREAMSERLAATEHVLSTRGDAYIAGVVS</sequence>
<dbReference type="Proteomes" id="UP000265618">
    <property type="component" value="Unassembled WGS sequence"/>
</dbReference>
<evidence type="ECO:0000256" key="1">
    <source>
        <dbReference type="SAM" id="MobiDB-lite"/>
    </source>
</evidence>
<dbReference type="EMBL" id="BDIP01004302">
    <property type="protein sequence ID" value="GIQ88694.1"/>
    <property type="molecule type" value="Genomic_DNA"/>
</dbReference>
<feature type="compositionally biased region" description="Polar residues" evidence="1">
    <location>
        <begin position="348"/>
        <end position="365"/>
    </location>
</feature>
<feature type="compositionally biased region" description="Basic and acidic residues" evidence="1">
    <location>
        <begin position="424"/>
        <end position="438"/>
    </location>
</feature>
<keyword evidence="3" id="KW-1185">Reference proteome</keyword>